<evidence type="ECO:0000259" key="5">
    <source>
        <dbReference type="PROSITE" id="PS50174"/>
    </source>
</evidence>
<feature type="domain" description="G-patch" evidence="5">
    <location>
        <begin position="68"/>
        <end position="114"/>
    </location>
</feature>
<organism evidence="6 7">
    <name type="scientific">Echinococcus multilocularis</name>
    <name type="common">Fox tapeworm</name>
    <dbReference type="NCBI Taxonomy" id="6211"/>
    <lineage>
        <taxon>Eukaryota</taxon>
        <taxon>Metazoa</taxon>
        <taxon>Spiralia</taxon>
        <taxon>Lophotrochozoa</taxon>
        <taxon>Platyhelminthes</taxon>
        <taxon>Cestoda</taxon>
        <taxon>Eucestoda</taxon>
        <taxon>Cyclophyllidea</taxon>
        <taxon>Taeniidae</taxon>
        <taxon>Echinococcus</taxon>
    </lineage>
</organism>
<dbReference type="SMART" id="SM01173">
    <property type="entry name" value="DUF4187"/>
    <property type="match status" value="1"/>
</dbReference>
<proteinExistence type="inferred from homology"/>
<evidence type="ECO:0000256" key="3">
    <source>
        <dbReference type="ARBA" id="ARBA00030688"/>
    </source>
</evidence>
<dbReference type="InterPro" id="IPR000467">
    <property type="entry name" value="G_patch_dom"/>
</dbReference>
<dbReference type="Proteomes" id="UP000017246">
    <property type="component" value="Unassembled WGS sequence"/>
</dbReference>
<evidence type="ECO:0000313" key="6">
    <source>
        <dbReference type="EMBL" id="CDI98620.1"/>
    </source>
</evidence>
<evidence type="ECO:0000313" key="7">
    <source>
        <dbReference type="Proteomes" id="UP000017246"/>
    </source>
</evidence>
<sequence>MDENDSSDEDYMSDKFLNPPVKPLCSGLASKSTRQRVAEQCMQASQNKRSGKQMDIKREEGLKKRIGEDNIGYKLMLKMGFKGDGGIGKKAEGRSEPIPIEIIEGRKGLGLHNIEKKRSEAIAAAREQQDMKMSAFQSDFLASMASRFRMERAQRHLMAARSICQQLDMAQSRDQPVDKEFWPPDEKKAKLLAHSELIRREICRSSPHGSRKKRQRRQNDAGNRRDLDERRDEYDTVLGIESDEEEYCDIDAAQHGPIESKPDLILSRLATYLRESHFYCFWCGEQYSNSSNLEAKCPGPTEEDHG</sequence>
<dbReference type="GO" id="GO:0000776">
    <property type="term" value="C:kinetochore"/>
    <property type="evidence" value="ECO:0007669"/>
    <property type="project" value="TreeGrafter"/>
</dbReference>
<dbReference type="PROSITE" id="PS50174">
    <property type="entry name" value="G_PATCH"/>
    <property type="match status" value="1"/>
</dbReference>
<dbReference type="InterPro" id="IPR039249">
    <property type="entry name" value="GPATCH11"/>
</dbReference>
<evidence type="ECO:0000256" key="2">
    <source>
        <dbReference type="ARBA" id="ARBA00021978"/>
    </source>
</evidence>
<keyword evidence="7" id="KW-1185">Reference proteome</keyword>
<comment type="similarity">
    <text evidence="1">Belongs to the GPATCH11 family.</text>
</comment>
<dbReference type="SMART" id="SM00443">
    <property type="entry name" value="G_patch"/>
    <property type="match status" value="1"/>
</dbReference>
<dbReference type="STRING" id="6211.A0A087W250"/>
<feature type="compositionally biased region" description="Basic and acidic residues" evidence="4">
    <location>
        <begin position="217"/>
        <end position="234"/>
    </location>
</feature>
<evidence type="ECO:0000256" key="4">
    <source>
        <dbReference type="SAM" id="MobiDB-lite"/>
    </source>
</evidence>
<feature type="region of interest" description="Disordered" evidence="4">
    <location>
        <begin position="203"/>
        <end position="234"/>
    </location>
</feature>
<dbReference type="Pfam" id="PF01585">
    <property type="entry name" value="G-patch"/>
    <property type="match status" value="1"/>
</dbReference>
<gene>
    <name evidence="6" type="ORF">EmuJ_000248600</name>
</gene>
<dbReference type="OrthoDB" id="786951at2759"/>
<dbReference type="PANTHER" id="PTHR21032">
    <property type="entry name" value="G PATCH DOMAIN-CONTAINING PROTEIN 11"/>
    <property type="match status" value="1"/>
</dbReference>
<accession>A0A087W250</accession>
<reference evidence="6" key="2">
    <citation type="submission" date="2015-11" db="EMBL/GenBank/DDBJ databases">
        <authorList>
            <person name="Zhang Y."/>
            <person name="Guo Z."/>
        </authorList>
    </citation>
    <scope>NUCLEOTIDE SEQUENCE</scope>
</reference>
<dbReference type="EMBL" id="LN902844">
    <property type="protein sequence ID" value="CDI98620.1"/>
    <property type="molecule type" value="Genomic_DNA"/>
</dbReference>
<evidence type="ECO:0000256" key="1">
    <source>
        <dbReference type="ARBA" id="ARBA00007140"/>
    </source>
</evidence>
<dbReference type="AlphaFoldDB" id="A0A087W250"/>
<protein>
    <recommendedName>
        <fullName evidence="2">G patch domain-containing protein 11</fullName>
    </recommendedName>
    <alternativeName>
        <fullName evidence="3">Coiled-coil domain-containing protein 75</fullName>
    </alternativeName>
</protein>
<dbReference type="PANTHER" id="PTHR21032:SF0">
    <property type="entry name" value="G PATCH DOMAIN-CONTAINING PROTEIN 11"/>
    <property type="match status" value="1"/>
</dbReference>
<name>A0A087W250_ECHMU</name>
<dbReference type="eggNOG" id="KOG1994">
    <property type="taxonomic scope" value="Eukaryota"/>
</dbReference>
<dbReference type="OMA" id="YLRESHF"/>
<dbReference type="Pfam" id="PF13821">
    <property type="entry name" value="DUF4187"/>
    <property type="match status" value="1"/>
</dbReference>
<dbReference type="GO" id="GO:0003676">
    <property type="term" value="F:nucleic acid binding"/>
    <property type="evidence" value="ECO:0007669"/>
    <property type="project" value="InterPro"/>
</dbReference>
<dbReference type="InterPro" id="IPR025239">
    <property type="entry name" value="DUF4187"/>
</dbReference>
<reference evidence="6" key="1">
    <citation type="journal article" date="2013" name="Nature">
        <title>The genomes of four tapeworm species reveal adaptations to parasitism.</title>
        <authorList>
            <person name="Tsai I.J."/>
            <person name="Zarowiecki M."/>
            <person name="Holroyd N."/>
            <person name="Garciarrubio A."/>
            <person name="Sanchez-Flores A."/>
            <person name="Brooks K.L."/>
            <person name="Tracey A."/>
            <person name="Bobes R.J."/>
            <person name="Fragoso G."/>
            <person name="Sciutto E."/>
            <person name="Aslett M."/>
            <person name="Beasley H."/>
            <person name="Bennett H.M."/>
            <person name="Cai J."/>
            <person name="Camicia F."/>
            <person name="Clark R."/>
            <person name="Cucher M."/>
            <person name="De Silva N."/>
            <person name="Day T.A."/>
            <person name="Deplazes P."/>
            <person name="Estrada K."/>
            <person name="Fernandez C."/>
            <person name="Holland P.W."/>
            <person name="Hou J."/>
            <person name="Hu S."/>
            <person name="Huckvale T."/>
            <person name="Hung S.S."/>
            <person name="Kamenetzky L."/>
            <person name="Keane J.A."/>
            <person name="Kiss F."/>
            <person name="Koziol U."/>
            <person name="Lambert O."/>
            <person name="Liu K."/>
            <person name="Luo X."/>
            <person name="Luo Y."/>
            <person name="Macchiaroli N."/>
            <person name="Nichol S."/>
            <person name="Paps J."/>
            <person name="Parkinson J."/>
            <person name="Pouchkina-Stantcheva N."/>
            <person name="Riddiford N."/>
            <person name="Rosenzvit M."/>
            <person name="Salinas G."/>
            <person name="Wasmuth J.D."/>
            <person name="Zamanian M."/>
            <person name="Zheng Y."/>
            <person name="Cai X."/>
            <person name="Soberon X."/>
            <person name="Olson P.D."/>
            <person name="Laclette J.P."/>
            <person name="Brehm K."/>
            <person name="Berriman M."/>
            <person name="Garciarrubio A."/>
            <person name="Bobes R.J."/>
            <person name="Fragoso G."/>
            <person name="Sanchez-Flores A."/>
            <person name="Estrada K."/>
            <person name="Cevallos M.A."/>
            <person name="Morett E."/>
            <person name="Gonzalez V."/>
            <person name="Portillo T."/>
            <person name="Ochoa-Leyva A."/>
            <person name="Jose M.V."/>
            <person name="Sciutto E."/>
            <person name="Landa A."/>
            <person name="Jimenez L."/>
            <person name="Valdes V."/>
            <person name="Carrero J.C."/>
            <person name="Larralde C."/>
            <person name="Morales-Montor J."/>
            <person name="Limon-Lason J."/>
            <person name="Soberon X."/>
            <person name="Laclette J.P."/>
        </authorList>
    </citation>
    <scope>NUCLEOTIDE SEQUENCE [LARGE SCALE GENOMIC DNA]</scope>
</reference>